<dbReference type="Proteomes" id="UP000693970">
    <property type="component" value="Unassembled WGS sequence"/>
</dbReference>
<gene>
    <name evidence="3" type="ORF">IV203_013217</name>
</gene>
<sequence length="393" mass="44298">MTAATTTPYKTETLRTSIIRRFLCKKRFSVLELLIIVLLANTVVWGKHDVDLAMAATTALQHELPKSNFGGGLTNVRNVTSTMNVGHSISKRNKKIIVFSLFSVDSTNPLPAYLEKGVWENIKGYHFYFPDWICRFYVTKNMPNKFIQELIASPVPVEVVLMDEWGTSLEETRLQRFLPFDDPEVSHVLSRDIDSRPSVRELLAVNEWLGSPRKFHTMRDHQQHAVAVMAGMFGWKAGALGDLKIVDLLQDFRSSSNSHKNGQVFLERYIWPVVKTDVFQHDGHPDKPWSKRFCTQSPGGCHAFPMSNAYAGFFVGQPFKAGIGGNVEQYHCFSTCSVTAELECNCRTKTCGGKDVTLQGTGESGKQKDWEFQQETSKNPTKDPVCLRQPKAV</sequence>
<feature type="transmembrane region" description="Helical" evidence="2">
    <location>
        <begin position="28"/>
        <end position="46"/>
    </location>
</feature>
<evidence type="ECO:0000313" key="3">
    <source>
        <dbReference type="EMBL" id="KAG7374122.1"/>
    </source>
</evidence>
<keyword evidence="2" id="KW-0472">Membrane</keyword>
<keyword evidence="2" id="KW-1133">Transmembrane helix</keyword>
<accession>A0A9K3M561</accession>
<feature type="region of interest" description="Disordered" evidence="1">
    <location>
        <begin position="357"/>
        <end position="393"/>
    </location>
</feature>
<keyword evidence="4" id="KW-1185">Reference proteome</keyword>
<keyword evidence="2" id="KW-0812">Transmembrane</keyword>
<organism evidence="3 4">
    <name type="scientific">Nitzschia inconspicua</name>
    <dbReference type="NCBI Taxonomy" id="303405"/>
    <lineage>
        <taxon>Eukaryota</taxon>
        <taxon>Sar</taxon>
        <taxon>Stramenopiles</taxon>
        <taxon>Ochrophyta</taxon>
        <taxon>Bacillariophyta</taxon>
        <taxon>Bacillariophyceae</taxon>
        <taxon>Bacillariophycidae</taxon>
        <taxon>Bacillariales</taxon>
        <taxon>Bacillariaceae</taxon>
        <taxon>Nitzschia</taxon>
    </lineage>
</organism>
<dbReference type="OrthoDB" id="204305at2759"/>
<dbReference type="EMBL" id="JAGRRH010000001">
    <property type="protein sequence ID" value="KAG7374122.1"/>
    <property type="molecule type" value="Genomic_DNA"/>
</dbReference>
<name>A0A9K3M561_9STRA</name>
<comment type="caution">
    <text evidence="3">The sequence shown here is derived from an EMBL/GenBank/DDBJ whole genome shotgun (WGS) entry which is preliminary data.</text>
</comment>
<evidence type="ECO:0000256" key="1">
    <source>
        <dbReference type="SAM" id="MobiDB-lite"/>
    </source>
</evidence>
<reference evidence="3" key="1">
    <citation type="journal article" date="2021" name="Sci. Rep.">
        <title>Diploid genomic architecture of Nitzschia inconspicua, an elite biomass production diatom.</title>
        <authorList>
            <person name="Oliver A."/>
            <person name="Podell S."/>
            <person name="Pinowska A."/>
            <person name="Traller J.C."/>
            <person name="Smith S.R."/>
            <person name="McClure R."/>
            <person name="Beliaev A."/>
            <person name="Bohutskyi P."/>
            <person name="Hill E.A."/>
            <person name="Rabines A."/>
            <person name="Zheng H."/>
            <person name="Allen L.Z."/>
            <person name="Kuo A."/>
            <person name="Grigoriev I.V."/>
            <person name="Allen A.E."/>
            <person name="Hazlebeck D."/>
            <person name="Allen E.E."/>
        </authorList>
    </citation>
    <scope>NUCLEOTIDE SEQUENCE</scope>
    <source>
        <strain evidence="3">Hildebrandi</strain>
    </source>
</reference>
<reference evidence="3" key="2">
    <citation type="submission" date="2021-04" db="EMBL/GenBank/DDBJ databases">
        <authorList>
            <person name="Podell S."/>
        </authorList>
    </citation>
    <scope>NUCLEOTIDE SEQUENCE</scope>
    <source>
        <strain evidence="3">Hildebrandi</strain>
    </source>
</reference>
<proteinExistence type="predicted"/>
<evidence type="ECO:0000313" key="4">
    <source>
        <dbReference type="Proteomes" id="UP000693970"/>
    </source>
</evidence>
<dbReference type="AlphaFoldDB" id="A0A9K3M561"/>
<evidence type="ECO:0000256" key="2">
    <source>
        <dbReference type="SAM" id="Phobius"/>
    </source>
</evidence>
<protein>
    <submittedName>
        <fullName evidence="3">Lipoxygenase</fullName>
    </submittedName>
</protein>